<organism evidence="1 2">
    <name type="scientific">Virgibacillus xinjiangensis</name>
    <dbReference type="NCBI Taxonomy" id="393090"/>
    <lineage>
        <taxon>Bacteria</taxon>
        <taxon>Bacillati</taxon>
        <taxon>Bacillota</taxon>
        <taxon>Bacilli</taxon>
        <taxon>Bacillales</taxon>
        <taxon>Bacillaceae</taxon>
        <taxon>Virgibacillus</taxon>
    </lineage>
</organism>
<dbReference type="InterPro" id="IPR002933">
    <property type="entry name" value="Peptidase_M20"/>
</dbReference>
<dbReference type="SUPFAM" id="SSF53187">
    <property type="entry name" value="Zn-dependent exopeptidases"/>
    <property type="match status" value="1"/>
</dbReference>
<name>A0ABV7CZ63_9BACI</name>
<evidence type="ECO:0000313" key="1">
    <source>
        <dbReference type="EMBL" id="MFC3041797.1"/>
    </source>
</evidence>
<gene>
    <name evidence="1" type="ORF">ACFOGI_16300</name>
</gene>
<comment type="caution">
    <text evidence="1">The sequence shown here is derived from an EMBL/GenBank/DDBJ whole genome shotgun (WGS) entry which is preliminary data.</text>
</comment>
<dbReference type="PANTHER" id="PTHR43808:SF27">
    <property type="entry name" value="PROTEIN ROCB"/>
    <property type="match status" value="1"/>
</dbReference>
<dbReference type="PANTHER" id="PTHR43808">
    <property type="entry name" value="ACETYLORNITHINE DEACETYLASE"/>
    <property type="match status" value="1"/>
</dbReference>
<accession>A0ABV7CZ63</accession>
<dbReference type="InterPro" id="IPR050072">
    <property type="entry name" value="Peptidase_M20A"/>
</dbReference>
<evidence type="ECO:0000313" key="2">
    <source>
        <dbReference type="Proteomes" id="UP001595279"/>
    </source>
</evidence>
<sequence>MGKLMWNTPEALKDLLYELVSWQSRSLTEGERTFPDKLEAKLSCLEYFKQHPEQLELQGTGDGRHAVTALYKHESAVDTVVLISHFDTVNTEEYGHLEELACEPAALTKALMDHRNELPEEALRDLDSGDYLFGRGTMDMKTGLALHMSLLEKASTEDWPVNLLLITVPDEEVDSVGMRAVVPQLVRLKEEYGLDYRLFLNSEPTFQRPGDENYYIYTGSIGKIMPAALLYGQETHVGNPLSGLTANYMATFLTQQMEWNPAFRETDLGEETPLPISLRQKDLMTMEYSTQTPYRAQILYNVFLMRRSASEVMDIFRQEAAEAAAECNRRYQAICKREKVEPVGEVQVLLYEELIAYAEKKLGKEQVMEFRQDALRHPEWDDRETSIRIVDKLMLHCQELGPAMVLLYATPYYPPVNSSGHQTVKKILEVMKGSAKENLDLDVHQVHYFNGISDLSYVNYKDEHGDWKSFEKNAPVWGDAYTIPFEDMLKLQAPVLNIGPFGKDAHKRTERLHRESAFVHLPHLLETVVRQMMTGNTAAEKQ</sequence>
<dbReference type="InterPro" id="IPR012166">
    <property type="entry name" value="Uncharacterised_RocB"/>
</dbReference>
<dbReference type="RefSeq" id="WP_390274893.1">
    <property type="nucleotide sequence ID" value="NZ_JBHRSA010000058.1"/>
</dbReference>
<dbReference type="EMBL" id="JBHRSA010000058">
    <property type="protein sequence ID" value="MFC3041797.1"/>
    <property type="molecule type" value="Genomic_DNA"/>
</dbReference>
<reference evidence="2" key="1">
    <citation type="journal article" date="2019" name="Int. J. Syst. Evol. Microbiol.">
        <title>The Global Catalogue of Microorganisms (GCM) 10K type strain sequencing project: providing services to taxonomists for standard genome sequencing and annotation.</title>
        <authorList>
            <consortium name="The Broad Institute Genomics Platform"/>
            <consortium name="The Broad Institute Genome Sequencing Center for Infectious Disease"/>
            <person name="Wu L."/>
            <person name="Ma J."/>
        </authorList>
    </citation>
    <scope>NUCLEOTIDE SEQUENCE [LARGE SCALE GENOMIC DNA]</scope>
    <source>
        <strain evidence="2">KCTC 13128</strain>
    </source>
</reference>
<keyword evidence="2" id="KW-1185">Reference proteome</keyword>
<dbReference type="Pfam" id="PF01546">
    <property type="entry name" value="Peptidase_M20"/>
    <property type="match status" value="1"/>
</dbReference>
<dbReference type="Gene3D" id="3.40.630.10">
    <property type="entry name" value="Zn peptidases"/>
    <property type="match status" value="1"/>
</dbReference>
<dbReference type="Proteomes" id="UP001595279">
    <property type="component" value="Unassembled WGS sequence"/>
</dbReference>
<dbReference type="PIRSF" id="PIRSF010386">
    <property type="entry name" value="RocB"/>
    <property type="match status" value="1"/>
</dbReference>
<proteinExistence type="predicted"/>
<protein>
    <submittedName>
        <fullName evidence="1">M20/M25/M40 family metallo-hydrolase</fullName>
    </submittedName>
</protein>